<dbReference type="STRING" id="762376.AXYL_03768"/>
<protein>
    <recommendedName>
        <fullName evidence="3">ASCH domain-containing protein</fullName>
    </recommendedName>
</protein>
<organism evidence="1 2">
    <name type="scientific">Achromobacter xylosoxidans (strain A8)</name>
    <dbReference type="NCBI Taxonomy" id="762376"/>
    <lineage>
        <taxon>Bacteria</taxon>
        <taxon>Pseudomonadati</taxon>
        <taxon>Pseudomonadota</taxon>
        <taxon>Betaproteobacteria</taxon>
        <taxon>Burkholderiales</taxon>
        <taxon>Alcaligenaceae</taxon>
        <taxon>Achromobacter</taxon>
    </lineage>
</organism>
<dbReference type="Proteomes" id="UP000006876">
    <property type="component" value="Chromosome"/>
</dbReference>
<evidence type="ECO:0000313" key="2">
    <source>
        <dbReference type="Proteomes" id="UP000006876"/>
    </source>
</evidence>
<sequence length="155" mass="17159">MSLFPESSPHPSGRVVLLSIKPKYADLILAGSKRVEFRRSWAAQDVSAIVLYSSSPIRKIVGVVEVLDSIVASPSSLWMICRNNGGGLTRADLRSYFANKSKGVAVLLGKVLELPQHLEPSEVIKDFAPPQSFRYMASIECMKLEEQMKKRKGQP</sequence>
<dbReference type="AlphaFoldDB" id="E3HNP9"/>
<dbReference type="Gene3D" id="2.30.130.30">
    <property type="entry name" value="Hypothetical protein"/>
    <property type="match status" value="1"/>
</dbReference>
<evidence type="ECO:0008006" key="3">
    <source>
        <dbReference type="Google" id="ProtNLM"/>
    </source>
</evidence>
<dbReference type="SUPFAM" id="SSF88697">
    <property type="entry name" value="PUA domain-like"/>
    <property type="match status" value="1"/>
</dbReference>
<dbReference type="HOGENOM" id="CLU_135561_0_0_4"/>
<dbReference type="EMBL" id="CP002287">
    <property type="protein sequence ID" value="ADP17088.1"/>
    <property type="molecule type" value="Genomic_DNA"/>
</dbReference>
<dbReference type="eggNOG" id="COG4933">
    <property type="taxonomic scope" value="Bacteria"/>
</dbReference>
<evidence type="ECO:0000313" key="1">
    <source>
        <dbReference type="EMBL" id="ADP17088.1"/>
    </source>
</evidence>
<reference evidence="1 2" key="1">
    <citation type="journal article" date="2011" name="J. Bacteriol.">
        <title>Complete genome sequence of the haloaromatic acid-degrading bacterium Achromobacter xylosoxidans A8.</title>
        <authorList>
            <person name="Strnad H."/>
            <person name="Ridl J."/>
            <person name="Paces J."/>
            <person name="Kolar M."/>
            <person name="Vlcek C."/>
            <person name="Paces V."/>
        </authorList>
    </citation>
    <scope>NUCLEOTIDE SEQUENCE [LARGE SCALE GENOMIC DNA]</scope>
    <source>
        <strain evidence="1 2">A8</strain>
    </source>
</reference>
<dbReference type="InterPro" id="IPR015947">
    <property type="entry name" value="PUA-like_sf"/>
</dbReference>
<name>E3HNP9_ACHXA</name>
<dbReference type="KEGG" id="axy:AXYL_03768"/>
<proteinExistence type="predicted"/>
<gene>
    <name evidence="1" type="ordered locus">AXYL_03768</name>
</gene>
<accession>E3HNP9</accession>